<evidence type="ECO:0000313" key="4">
    <source>
        <dbReference type="Proteomes" id="UP000460435"/>
    </source>
</evidence>
<dbReference type="InterPro" id="IPR024465">
    <property type="entry name" value="DUF2399"/>
</dbReference>
<organism evidence="3 4">
    <name type="scientific">Phytoactinopolyspora mesophila</name>
    <dbReference type="NCBI Taxonomy" id="2650750"/>
    <lineage>
        <taxon>Bacteria</taxon>
        <taxon>Bacillati</taxon>
        <taxon>Actinomycetota</taxon>
        <taxon>Actinomycetes</taxon>
        <taxon>Jiangellales</taxon>
        <taxon>Jiangellaceae</taxon>
        <taxon>Phytoactinopolyspora</taxon>
    </lineage>
</organism>
<name>A0A7K3LXR0_9ACTN</name>
<feature type="domain" description="DUF2399" evidence="1">
    <location>
        <begin position="307"/>
        <end position="463"/>
    </location>
</feature>
<gene>
    <name evidence="3" type="ORF">F7O44_01610</name>
</gene>
<dbReference type="AlphaFoldDB" id="A0A7K3LXR0"/>
<dbReference type="Pfam" id="PF09664">
    <property type="entry name" value="DUF2399"/>
    <property type="match status" value="1"/>
</dbReference>
<proteinExistence type="predicted"/>
<keyword evidence="4" id="KW-1185">Reference proteome</keyword>
<reference evidence="3 4" key="1">
    <citation type="submission" date="2019-11" db="EMBL/GenBank/DDBJ databases">
        <authorList>
            <person name="Li X.-J."/>
            <person name="Feng X.-M."/>
        </authorList>
    </citation>
    <scope>NUCLEOTIDE SEQUENCE [LARGE SCALE GENOMIC DNA]</scope>
    <source>
        <strain evidence="3 4">XMNu-373</strain>
    </source>
</reference>
<dbReference type="EMBL" id="WLZY01000001">
    <property type="protein sequence ID" value="NDL55760.1"/>
    <property type="molecule type" value="Genomic_DNA"/>
</dbReference>
<feature type="domain" description="Conserved hypothetical protein CHP02679 N terminus" evidence="2">
    <location>
        <begin position="36"/>
        <end position="285"/>
    </location>
</feature>
<accession>A0A7K3LXR0</accession>
<comment type="caution">
    <text evidence="3">The sequence shown here is derived from an EMBL/GenBank/DDBJ whole genome shotgun (WGS) entry which is preliminary data.</text>
</comment>
<evidence type="ECO:0000313" key="3">
    <source>
        <dbReference type="EMBL" id="NDL55760.1"/>
    </source>
</evidence>
<evidence type="ECO:0000259" key="2">
    <source>
        <dbReference type="Pfam" id="PF11796"/>
    </source>
</evidence>
<protein>
    <submittedName>
        <fullName evidence="3">TIGR02679 family protein</fullName>
    </submittedName>
</protein>
<dbReference type="Pfam" id="PF11796">
    <property type="entry name" value="DUF3323"/>
    <property type="match status" value="1"/>
</dbReference>
<dbReference type="Proteomes" id="UP000460435">
    <property type="component" value="Unassembled WGS sequence"/>
</dbReference>
<dbReference type="InterPro" id="IPR024466">
    <property type="entry name" value="CHP02679_N"/>
</dbReference>
<evidence type="ECO:0000259" key="1">
    <source>
        <dbReference type="Pfam" id="PF09664"/>
    </source>
</evidence>
<dbReference type="NCBIfam" id="TIGR02679">
    <property type="entry name" value="TIGR02679 family protein"/>
    <property type="match status" value="1"/>
</dbReference>
<dbReference type="InterPro" id="IPR013495">
    <property type="entry name" value="CHP02679"/>
</dbReference>
<sequence>MTTGDLERLRRLLGVPETEWIVDRARTRLAKGTALDGSITLSRASDPQRAAAGRLLGRSVGQGRSVTVSLGQLDQVLRTSGAWPEGLAAAVVALKGPVDDPAERQALRDAWRAVDYRLVELAAERLELKEWVQRVRSRGHLKRIAGNAEDALALVDDLTAVVRALPTEGESLAGFAARVLHRAHALDAGTALGNLAADAAGVIGTSAWAGETGEPVLFESELFGIVTHSPVDSRLESSVPVTTAAAAAGKSGVRRGTAAWRRYAWASVGVLVDDLSSSVLTLGLPGGTSSPTAYALAQLSGAGQPVVLTLRQVMADDPGVIPSVVYVCENPAVVSAAADQLGSASSPVVCVGGQPGSAAVALLNQLGECGAALRYHGDFDWGGISIARTMTSQVGWEPWRFRAADYMSALEGIERTGCRLEKLAEPHGGVPGTPWDPELSTTMAHHGLRIEEEFVLDDLLRDLAD</sequence>